<organism evidence="3 4">
    <name type="scientific">Georgenia faecalis</name>
    <dbReference type="NCBI Taxonomy" id="2483799"/>
    <lineage>
        <taxon>Bacteria</taxon>
        <taxon>Bacillati</taxon>
        <taxon>Actinomycetota</taxon>
        <taxon>Actinomycetes</taxon>
        <taxon>Micrococcales</taxon>
        <taxon>Bogoriellaceae</taxon>
        <taxon>Georgenia</taxon>
    </lineage>
</organism>
<accession>A0ABV9D8U9</accession>
<keyword evidence="3" id="KW-0560">Oxidoreductase</keyword>
<dbReference type="Pfam" id="PF09995">
    <property type="entry name" value="MPAB_Lcp_cat"/>
    <property type="match status" value="1"/>
</dbReference>
<protein>
    <submittedName>
        <fullName evidence="3">Oxygenase MpaB family protein</fullName>
        <ecNumber evidence="3">1.-.-.-</ecNumber>
    </submittedName>
</protein>
<reference evidence="4" key="1">
    <citation type="journal article" date="2019" name="Int. J. Syst. Evol. Microbiol.">
        <title>The Global Catalogue of Microorganisms (GCM) 10K type strain sequencing project: providing services to taxonomists for standard genome sequencing and annotation.</title>
        <authorList>
            <consortium name="The Broad Institute Genomics Platform"/>
            <consortium name="The Broad Institute Genome Sequencing Center for Infectious Disease"/>
            <person name="Wu L."/>
            <person name="Ma J."/>
        </authorList>
    </citation>
    <scope>NUCLEOTIDE SEQUENCE [LARGE SCALE GENOMIC DNA]</scope>
    <source>
        <strain evidence="4">JCM 3369</strain>
    </source>
</reference>
<comment type="caution">
    <text evidence="3">The sequence shown here is derived from an EMBL/GenBank/DDBJ whole genome shotgun (WGS) entry which is preliminary data.</text>
</comment>
<dbReference type="Proteomes" id="UP001595955">
    <property type="component" value="Unassembled WGS sequence"/>
</dbReference>
<dbReference type="PANTHER" id="PTHR36151:SF3">
    <property type="entry name" value="ER-BOUND OXYGENASE MPAB_MPAB'_RUBBER OXYGENASE CATALYTIC DOMAIN-CONTAINING PROTEIN"/>
    <property type="match status" value="1"/>
</dbReference>
<sequence>MTPMTVARRRLGDLLLARVAGDDADAARSRIHTAPGPRWFPTGSAIQRVHGDASMYVGGLRALLLQSLHPLAMAAVADHSNYREDPWGRLARTSTFLAETTFARADDAERAVAIVRAVHRHISGATPDGRPYRADDPHLLTWVHVAEVDSFLTAHQLYGERPLDAPGADAYLAQAAEVARRLGAEDVPTTRAELAAALERYRPELERSDAALEAAEFLLHRPPVTGPVRAGYAVLVRAAVASLPRWTREPLGLPDHPLRDATLGRAAGHTVTRAFRWVMGGVEPVGEPAASADGAAASSADGAASAADGAASSSADGAASDGAGAADAQPAGRGGA</sequence>
<gene>
    <name evidence="3" type="ORF">ACFO3F_07375</name>
</gene>
<feature type="region of interest" description="Disordered" evidence="1">
    <location>
        <begin position="287"/>
        <end position="336"/>
    </location>
</feature>
<dbReference type="GO" id="GO:0016491">
    <property type="term" value="F:oxidoreductase activity"/>
    <property type="evidence" value="ECO:0007669"/>
    <property type="project" value="UniProtKB-KW"/>
</dbReference>
<feature type="domain" description="ER-bound oxygenase mpaB/mpaB'/Rubber oxygenase catalytic" evidence="2">
    <location>
        <begin position="48"/>
        <end position="272"/>
    </location>
</feature>
<dbReference type="PANTHER" id="PTHR36151">
    <property type="entry name" value="BLR2777 PROTEIN"/>
    <property type="match status" value="1"/>
</dbReference>
<feature type="compositionally biased region" description="Low complexity" evidence="1">
    <location>
        <begin position="289"/>
        <end position="328"/>
    </location>
</feature>
<evidence type="ECO:0000259" key="2">
    <source>
        <dbReference type="Pfam" id="PF09995"/>
    </source>
</evidence>
<dbReference type="RefSeq" id="WP_244925233.1">
    <property type="nucleotide sequence ID" value="NZ_CP033325.1"/>
</dbReference>
<evidence type="ECO:0000313" key="4">
    <source>
        <dbReference type="Proteomes" id="UP001595955"/>
    </source>
</evidence>
<evidence type="ECO:0000256" key="1">
    <source>
        <dbReference type="SAM" id="MobiDB-lite"/>
    </source>
</evidence>
<dbReference type="EMBL" id="JBHSGF010000004">
    <property type="protein sequence ID" value="MFC4555065.1"/>
    <property type="molecule type" value="Genomic_DNA"/>
</dbReference>
<evidence type="ECO:0000313" key="3">
    <source>
        <dbReference type="EMBL" id="MFC4555065.1"/>
    </source>
</evidence>
<name>A0ABV9D8U9_9MICO</name>
<dbReference type="EC" id="1.-.-.-" evidence="3"/>
<proteinExistence type="predicted"/>
<dbReference type="InterPro" id="IPR018713">
    <property type="entry name" value="MPAB/Lcp_cat_dom"/>
</dbReference>
<keyword evidence="4" id="KW-1185">Reference proteome</keyword>